<organism evidence="5 6">
    <name type="scientific">Trichomonas vaginalis (strain ATCC PRA-98 / G3)</name>
    <dbReference type="NCBI Taxonomy" id="412133"/>
    <lineage>
        <taxon>Eukaryota</taxon>
        <taxon>Metamonada</taxon>
        <taxon>Parabasalia</taxon>
        <taxon>Trichomonadida</taxon>
        <taxon>Trichomonadidae</taxon>
        <taxon>Trichomonas</taxon>
    </lineage>
</organism>
<dbReference type="Pfam" id="PF11929">
    <property type="entry name" value="DUF3447"/>
    <property type="match status" value="1"/>
</dbReference>
<sequence length="776" mass="90942">MSKILAESYTNEKFEYLQKRFSKYIETEIMIRDISSEEDIDCIFAYIQDKNVEIPFVLHCINAFSPENKLHIKTYAELFFKLYDTYKFPIYNNNNRALASLFYHKYKIPYMETYYNRKYTPDDPEQIYDVFEKNSINYYIIRDDLEGLKTIPNLTPNKHPIKFELTPLHIACDYGAEKCFFYMLEKGATIDYQCLEFAISSKNRKIIEEILKHHELTQDHWERSTRQFDFEFFKFIDSKYHGEKKMQWTLMNADLLTTFYFYCFYANDEYTRTQVLLKILSFPVIDFLNYFFVEEKNDIKRDYSRADPVEQVTRTCDMNYIRKVFDMGLSLEPIFDTNALFYAAEVDNEELVDFYVDKKIDLNNFDEECCSCLHKAVFYGSQRTMIQLMDKYKLPVDFCNDALKTPLFEAEHPKIAKILLDRGAKIKVKLDTGYMLLKDAVMRNYDITEFLVKNGAEIPNDIFEEMVEECMPDDDDHAKTILLLGGKIPKDYNSFYKVIEENLVKSIEAFIKVGYDPNRKSKDFPCPLYNWMCRQIKPEAFEALLKNGADPNATFRNLPMLHIAMIAKNDDYVRILLQNGANPNSTGLKGNALQLAIDTKFNIKTFLKYAKGFNFNTKVIELPLMFYLVKHNMVEEISIALNRGADHEIKYKGLSPFLYAVKIDARKETLKVLIDNKCDTLAKDADGRNALHIAIKCVPKTVILKNLIELVPNLEELKKDKDNAGLNPFEYVLVYRSKPATINLAYDNLFCDVDFDNIPQNRFSAAIHLVYNCLKE</sequence>
<dbReference type="RefSeq" id="XP_001306344.1">
    <property type="nucleotide sequence ID" value="XM_001306343.1"/>
</dbReference>
<reference evidence="5" key="2">
    <citation type="journal article" date="2007" name="Science">
        <title>Draft genome sequence of the sexually transmitted pathogen Trichomonas vaginalis.</title>
        <authorList>
            <person name="Carlton J.M."/>
            <person name="Hirt R.P."/>
            <person name="Silva J.C."/>
            <person name="Delcher A.L."/>
            <person name="Schatz M."/>
            <person name="Zhao Q."/>
            <person name="Wortman J.R."/>
            <person name="Bidwell S.L."/>
            <person name="Alsmark U.C.M."/>
            <person name="Besteiro S."/>
            <person name="Sicheritz-Ponten T."/>
            <person name="Noel C.J."/>
            <person name="Dacks J.B."/>
            <person name="Foster P.G."/>
            <person name="Simillion C."/>
            <person name="Van de Peer Y."/>
            <person name="Miranda-Saavedra D."/>
            <person name="Barton G.J."/>
            <person name="Westrop G.D."/>
            <person name="Mueller S."/>
            <person name="Dessi D."/>
            <person name="Fiori P.L."/>
            <person name="Ren Q."/>
            <person name="Paulsen I."/>
            <person name="Zhang H."/>
            <person name="Bastida-Corcuera F.D."/>
            <person name="Simoes-Barbosa A."/>
            <person name="Brown M.T."/>
            <person name="Hayes R.D."/>
            <person name="Mukherjee M."/>
            <person name="Okumura C.Y."/>
            <person name="Schneider R."/>
            <person name="Smith A.J."/>
            <person name="Vanacova S."/>
            <person name="Villalvazo M."/>
            <person name="Haas B.J."/>
            <person name="Pertea M."/>
            <person name="Feldblyum T.V."/>
            <person name="Utterback T.R."/>
            <person name="Shu C.L."/>
            <person name="Osoegawa K."/>
            <person name="de Jong P.J."/>
            <person name="Hrdy I."/>
            <person name="Horvathova L."/>
            <person name="Zubacova Z."/>
            <person name="Dolezal P."/>
            <person name="Malik S.B."/>
            <person name="Logsdon J.M. Jr."/>
            <person name="Henze K."/>
            <person name="Gupta A."/>
            <person name="Wang C.C."/>
            <person name="Dunne R.L."/>
            <person name="Upcroft J.A."/>
            <person name="Upcroft P."/>
            <person name="White O."/>
            <person name="Salzberg S.L."/>
            <person name="Tang P."/>
            <person name="Chiu C.-H."/>
            <person name="Lee Y.-S."/>
            <person name="Embley T.M."/>
            <person name="Coombs G.H."/>
            <person name="Mottram J.C."/>
            <person name="Tachezy J."/>
            <person name="Fraser-Liggett C.M."/>
            <person name="Johnson P.J."/>
        </authorList>
    </citation>
    <scope>NUCLEOTIDE SEQUENCE [LARGE SCALE GENOMIC DNA]</scope>
    <source>
        <strain evidence="5">G3</strain>
    </source>
</reference>
<name>A2FNW1_TRIV3</name>
<dbReference type="InterPro" id="IPR020683">
    <property type="entry name" value="DUF3447"/>
</dbReference>
<dbReference type="PANTHER" id="PTHR24198:SF165">
    <property type="entry name" value="ANKYRIN REPEAT-CONTAINING PROTEIN-RELATED"/>
    <property type="match status" value="1"/>
</dbReference>
<dbReference type="InterPro" id="IPR036770">
    <property type="entry name" value="Ankyrin_rpt-contain_sf"/>
</dbReference>
<evidence type="ECO:0000259" key="4">
    <source>
        <dbReference type="Pfam" id="PF11929"/>
    </source>
</evidence>
<proteinExistence type="predicted"/>
<evidence type="ECO:0000313" key="5">
    <source>
        <dbReference type="EMBL" id="EAX93414.1"/>
    </source>
</evidence>
<keyword evidence="1" id="KW-0677">Repeat</keyword>
<dbReference type="PROSITE" id="PS50088">
    <property type="entry name" value="ANK_REPEAT"/>
    <property type="match status" value="1"/>
</dbReference>
<dbReference type="Pfam" id="PF13637">
    <property type="entry name" value="Ank_4"/>
    <property type="match status" value="1"/>
</dbReference>
<dbReference type="eggNOG" id="KOG4177">
    <property type="taxonomic scope" value="Eukaryota"/>
</dbReference>
<evidence type="ECO:0000313" key="6">
    <source>
        <dbReference type="Proteomes" id="UP000001542"/>
    </source>
</evidence>
<keyword evidence="6" id="KW-1185">Reference proteome</keyword>
<accession>A2FNW1</accession>
<dbReference type="SMR" id="A2FNW1"/>
<dbReference type="Proteomes" id="UP000001542">
    <property type="component" value="Unassembled WGS sequence"/>
</dbReference>
<dbReference type="InParanoid" id="A2FNW1"/>
<protein>
    <recommendedName>
        <fullName evidence="4">DUF3447 domain-containing protein</fullName>
    </recommendedName>
</protein>
<dbReference type="PANTHER" id="PTHR24198">
    <property type="entry name" value="ANKYRIN REPEAT AND PROTEIN KINASE DOMAIN-CONTAINING PROTEIN"/>
    <property type="match status" value="1"/>
</dbReference>
<gene>
    <name evidence="5" type="ORF">TVAG_376120</name>
</gene>
<dbReference type="SUPFAM" id="SSF48403">
    <property type="entry name" value="Ankyrin repeat"/>
    <property type="match status" value="1"/>
</dbReference>
<dbReference type="STRING" id="5722.A2FNW1"/>
<dbReference type="SMART" id="SM00248">
    <property type="entry name" value="ANK"/>
    <property type="match status" value="10"/>
</dbReference>
<dbReference type="AlphaFoldDB" id="A2FNW1"/>
<keyword evidence="2 3" id="KW-0040">ANK repeat</keyword>
<dbReference type="Gene3D" id="1.25.40.20">
    <property type="entry name" value="Ankyrin repeat-containing domain"/>
    <property type="match status" value="4"/>
</dbReference>
<dbReference type="VEuPathDB" id="TrichDB:TVAG_376120"/>
<evidence type="ECO:0000256" key="3">
    <source>
        <dbReference type="PROSITE-ProRule" id="PRU00023"/>
    </source>
</evidence>
<reference evidence="5" key="1">
    <citation type="submission" date="2006-10" db="EMBL/GenBank/DDBJ databases">
        <authorList>
            <person name="Amadeo P."/>
            <person name="Zhao Q."/>
            <person name="Wortman J."/>
            <person name="Fraser-Liggett C."/>
            <person name="Carlton J."/>
        </authorList>
    </citation>
    <scope>NUCLEOTIDE SEQUENCE</scope>
    <source>
        <strain evidence="5">G3</strain>
    </source>
</reference>
<evidence type="ECO:0000256" key="1">
    <source>
        <dbReference type="ARBA" id="ARBA00022737"/>
    </source>
</evidence>
<feature type="domain" description="DUF3447" evidence="4">
    <location>
        <begin position="189"/>
        <end position="253"/>
    </location>
</feature>
<dbReference type="InterPro" id="IPR002110">
    <property type="entry name" value="Ankyrin_rpt"/>
</dbReference>
<dbReference type="Pfam" id="PF12796">
    <property type="entry name" value="Ank_2"/>
    <property type="match status" value="1"/>
</dbReference>
<dbReference type="EMBL" id="DS113914">
    <property type="protein sequence ID" value="EAX93414.1"/>
    <property type="molecule type" value="Genomic_DNA"/>
</dbReference>
<evidence type="ECO:0000256" key="2">
    <source>
        <dbReference type="ARBA" id="ARBA00023043"/>
    </source>
</evidence>
<feature type="repeat" description="ANK" evidence="3">
    <location>
        <begin position="556"/>
        <end position="588"/>
    </location>
</feature>
<dbReference type="VEuPathDB" id="TrichDB:TVAGG3_0349420"/>
<dbReference type="KEGG" id="tva:4751132"/>